<feature type="domain" description="2Fe-2S ferredoxin-type" evidence="9">
    <location>
        <begin position="4"/>
        <end position="96"/>
    </location>
</feature>
<comment type="cofactor">
    <cofactor evidence="8">
        <name>[2Fe-2S] cluster</name>
        <dbReference type="ChEBI" id="CHEBI:190135"/>
    </cofactor>
    <text evidence="8">Binds 1 [2Fe-2S] cluster.</text>
</comment>
<keyword evidence="7 8" id="KW-0411">Iron-sulfur</keyword>
<dbReference type="InterPro" id="IPR036010">
    <property type="entry name" value="2Fe-2S_ferredoxin-like_sf"/>
</dbReference>
<dbReference type="NCBIfam" id="TIGR02008">
    <property type="entry name" value="fdx_plant"/>
    <property type="match status" value="1"/>
</dbReference>
<keyword evidence="2 8" id="KW-0813">Transport</keyword>
<sequence length="99" mass="10641">MASYKVTLRTATGEETVLELPDDEYILDAAEERGVDFLPSSCRSGGCSSCAGLIKEGTVDQSDGSFLDEAQLKAGYVLTCVAYPTSDVVIETNKEEELH</sequence>
<protein>
    <recommendedName>
        <fullName evidence="8">Ferredoxin</fullName>
    </recommendedName>
</protein>
<comment type="subcellular location">
    <subcellularLocation>
        <location evidence="8">Plastid</location>
        <location evidence="8">Chloroplast</location>
    </subcellularLocation>
</comment>
<evidence type="ECO:0000256" key="4">
    <source>
        <dbReference type="ARBA" id="ARBA00022723"/>
    </source>
</evidence>
<organism evidence="10 11">
    <name type="scientific">Sphagnum troendelagicum</name>
    <dbReference type="NCBI Taxonomy" id="128251"/>
    <lineage>
        <taxon>Eukaryota</taxon>
        <taxon>Viridiplantae</taxon>
        <taxon>Streptophyta</taxon>
        <taxon>Embryophyta</taxon>
        <taxon>Bryophyta</taxon>
        <taxon>Sphagnophytina</taxon>
        <taxon>Sphagnopsida</taxon>
        <taxon>Sphagnales</taxon>
        <taxon>Sphagnaceae</taxon>
        <taxon>Sphagnum</taxon>
    </lineage>
</organism>
<evidence type="ECO:0000259" key="9">
    <source>
        <dbReference type="PROSITE" id="PS51085"/>
    </source>
</evidence>
<comment type="similarity">
    <text evidence="1 8">Belongs to the 2Fe2S plant-type ferredoxin family.</text>
</comment>
<dbReference type="InterPro" id="IPR001041">
    <property type="entry name" value="2Fe-2S_ferredoxin-type"/>
</dbReference>
<proteinExistence type="inferred from homology"/>
<dbReference type="Gene3D" id="3.10.20.30">
    <property type="match status" value="1"/>
</dbReference>
<dbReference type="PANTHER" id="PTHR43112">
    <property type="entry name" value="FERREDOXIN"/>
    <property type="match status" value="1"/>
</dbReference>
<evidence type="ECO:0000256" key="2">
    <source>
        <dbReference type="ARBA" id="ARBA00022448"/>
    </source>
</evidence>
<dbReference type="Pfam" id="PF00111">
    <property type="entry name" value="Fer2"/>
    <property type="match status" value="1"/>
</dbReference>
<keyword evidence="5 8" id="KW-0249">Electron transport</keyword>
<name>A0ABP0U9Q4_9BRYO</name>
<dbReference type="PANTHER" id="PTHR43112:SF30">
    <property type="entry name" value="FERREDOXIN-3, CHLOROPLASTIC"/>
    <property type="match status" value="1"/>
</dbReference>
<keyword evidence="4 8" id="KW-0479">Metal-binding</keyword>
<evidence type="ECO:0000256" key="3">
    <source>
        <dbReference type="ARBA" id="ARBA00022714"/>
    </source>
</evidence>
<evidence type="ECO:0000256" key="7">
    <source>
        <dbReference type="ARBA" id="ARBA00023014"/>
    </source>
</evidence>
<keyword evidence="8" id="KW-0934">Plastid</keyword>
<dbReference type="InterPro" id="IPR010241">
    <property type="entry name" value="Fd_pln"/>
</dbReference>
<dbReference type="CDD" id="cd00207">
    <property type="entry name" value="fer2"/>
    <property type="match status" value="1"/>
</dbReference>
<keyword evidence="11" id="KW-1185">Reference proteome</keyword>
<reference evidence="10" key="1">
    <citation type="submission" date="2024-02" db="EMBL/GenBank/DDBJ databases">
        <authorList>
            <consortium name="ELIXIR-Norway"/>
            <consortium name="Elixir Norway"/>
        </authorList>
    </citation>
    <scope>NUCLEOTIDE SEQUENCE</scope>
</reference>
<evidence type="ECO:0000313" key="10">
    <source>
        <dbReference type="EMBL" id="CAK9215980.1"/>
    </source>
</evidence>
<dbReference type="InterPro" id="IPR006058">
    <property type="entry name" value="2Fe2S_fd_BS"/>
</dbReference>
<keyword evidence="6 8" id="KW-0408">Iron</keyword>
<evidence type="ECO:0000256" key="6">
    <source>
        <dbReference type="ARBA" id="ARBA00023004"/>
    </source>
</evidence>
<comment type="function">
    <text evidence="8">Ferredoxins are iron-sulfur proteins that transfer electrons in a wide variety of metabolic reactions.</text>
</comment>
<evidence type="ECO:0000256" key="8">
    <source>
        <dbReference type="RuleBase" id="RU364001"/>
    </source>
</evidence>
<gene>
    <name evidence="10" type="ORF">CSSPTR1EN2_LOCUS13129</name>
</gene>
<accession>A0ABP0U9Q4</accession>
<evidence type="ECO:0000256" key="1">
    <source>
        <dbReference type="ARBA" id="ARBA00007874"/>
    </source>
</evidence>
<keyword evidence="3 8" id="KW-0001">2Fe-2S</keyword>
<evidence type="ECO:0000313" key="11">
    <source>
        <dbReference type="Proteomes" id="UP001497512"/>
    </source>
</evidence>
<keyword evidence="8" id="KW-0150">Chloroplast</keyword>
<dbReference type="PROSITE" id="PS00197">
    <property type="entry name" value="2FE2S_FER_1"/>
    <property type="match status" value="1"/>
</dbReference>
<dbReference type="Proteomes" id="UP001497512">
    <property type="component" value="Chromosome 2"/>
</dbReference>
<dbReference type="EMBL" id="OZ019894">
    <property type="protein sequence ID" value="CAK9215980.1"/>
    <property type="molecule type" value="Genomic_DNA"/>
</dbReference>
<dbReference type="SUPFAM" id="SSF54292">
    <property type="entry name" value="2Fe-2S ferredoxin-like"/>
    <property type="match status" value="1"/>
</dbReference>
<dbReference type="InterPro" id="IPR012675">
    <property type="entry name" value="Beta-grasp_dom_sf"/>
</dbReference>
<dbReference type="PROSITE" id="PS51085">
    <property type="entry name" value="2FE2S_FER_2"/>
    <property type="match status" value="1"/>
</dbReference>
<evidence type="ECO:0000256" key="5">
    <source>
        <dbReference type="ARBA" id="ARBA00022982"/>
    </source>
</evidence>